<evidence type="ECO:0000313" key="2">
    <source>
        <dbReference type="Proteomes" id="UP000053259"/>
    </source>
</evidence>
<dbReference type="VEuPathDB" id="FungiDB:PV09_05401"/>
<dbReference type="GeneID" id="27313374"/>
<dbReference type="RefSeq" id="XP_016213043.1">
    <property type="nucleotide sequence ID" value="XM_016358904.1"/>
</dbReference>
<proteinExistence type="predicted"/>
<sequence>MYVCFTIEQSGFRATPFFSLGLRRCHYWCLFVFTVVFRLMELDLSFVGCLGLHERILGFIWFTNWSHRENPSFDLISAANTSTCQRLDGLHDAMSASRSAKHRPLFP</sequence>
<accession>A0A0D2AVK3</accession>
<dbReference type="HOGENOM" id="CLU_2211986_0_0_1"/>
<organism evidence="1 2">
    <name type="scientific">Verruconis gallopava</name>
    <dbReference type="NCBI Taxonomy" id="253628"/>
    <lineage>
        <taxon>Eukaryota</taxon>
        <taxon>Fungi</taxon>
        <taxon>Dikarya</taxon>
        <taxon>Ascomycota</taxon>
        <taxon>Pezizomycotina</taxon>
        <taxon>Dothideomycetes</taxon>
        <taxon>Pleosporomycetidae</taxon>
        <taxon>Venturiales</taxon>
        <taxon>Sympoventuriaceae</taxon>
        <taxon>Verruconis</taxon>
    </lineage>
</organism>
<reference evidence="1 2" key="1">
    <citation type="submission" date="2015-01" db="EMBL/GenBank/DDBJ databases">
        <title>The Genome Sequence of Ochroconis gallopava CBS43764.</title>
        <authorList>
            <consortium name="The Broad Institute Genomics Platform"/>
            <person name="Cuomo C."/>
            <person name="de Hoog S."/>
            <person name="Gorbushina A."/>
            <person name="Stielow B."/>
            <person name="Teixiera M."/>
            <person name="Abouelleil A."/>
            <person name="Chapman S.B."/>
            <person name="Priest M."/>
            <person name="Young S.K."/>
            <person name="Wortman J."/>
            <person name="Nusbaum C."/>
            <person name="Birren B."/>
        </authorList>
    </citation>
    <scope>NUCLEOTIDE SEQUENCE [LARGE SCALE GENOMIC DNA]</scope>
    <source>
        <strain evidence="1 2">CBS 43764</strain>
    </source>
</reference>
<gene>
    <name evidence="1" type="ORF">PV09_05401</name>
</gene>
<name>A0A0D2AVK3_9PEZI</name>
<protein>
    <submittedName>
        <fullName evidence="1">Uncharacterized protein</fullName>
    </submittedName>
</protein>
<dbReference type="InParanoid" id="A0A0D2AVK3"/>
<dbReference type="AlphaFoldDB" id="A0A0D2AVK3"/>
<dbReference type="Proteomes" id="UP000053259">
    <property type="component" value="Unassembled WGS sequence"/>
</dbReference>
<dbReference type="EMBL" id="KN847545">
    <property type="protein sequence ID" value="KIW03174.1"/>
    <property type="molecule type" value="Genomic_DNA"/>
</dbReference>
<keyword evidence="2" id="KW-1185">Reference proteome</keyword>
<evidence type="ECO:0000313" key="1">
    <source>
        <dbReference type="EMBL" id="KIW03174.1"/>
    </source>
</evidence>